<dbReference type="EMBL" id="BJNF01000043">
    <property type="protein sequence ID" value="GEC15889.1"/>
    <property type="molecule type" value="Genomic_DNA"/>
</dbReference>
<dbReference type="OrthoDB" id="7502269at2"/>
<proteinExistence type="predicted"/>
<evidence type="ECO:0008006" key="4">
    <source>
        <dbReference type="Google" id="ProtNLM"/>
    </source>
</evidence>
<keyword evidence="1" id="KW-0812">Transmembrane</keyword>
<dbReference type="Proteomes" id="UP000318825">
    <property type="component" value="Unassembled WGS sequence"/>
</dbReference>
<dbReference type="AlphaFoldDB" id="A0A4Y3WDI1"/>
<accession>A0A4Y3WDI1</accession>
<name>A0A4Y3WDI1_NITWI</name>
<dbReference type="RefSeq" id="WP_141383550.1">
    <property type="nucleotide sequence ID" value="NZ_BJNF01000043.1"/>
</dbReference>
<gene>
    <name evidence="2" type="ORF">NWI01_17810</name>
</gene>
<keyword evidence="1" id="KW-0472">Membrane</keyword>
<evidence type="ECO:0000256" key="1">
    <source>
        <dbReference type="SAM" id="Phobius"/>
    </source>
</evidence>
<sequence length="144" mass="15519">MTCSLRGILIHFNNRISEVAAACVMLGIGVQIIAAPVPTDYHALDMLLVYISGDMVAAGFILGGAIRMAALIANGHWPKYGPWIRSIGALAGALLWSQMFLSLIVLPAEKLTSLNAPFCLVFTCVELLSVYRALAMRDHYGRGV</sequence>
<feature type="transmembrane region" description="Helical" evidence="1">
    <location>
        <begin position="16"/>
        <end position="35"/>
    </location>
</feature>
<feature type="transmembrane region" description="Helical" evidence="1">
    <location>
        <begin position="114"/>
        <end position="134"/>
    </location>
</feature>
<protein>
    <recommendedName>
        <fullName evidence="4">Transmembrane protein</fullName>
    </recommendedName>
</protein>
<reference evidence="2 3" key="1">
    <citation type="submission" date="2019-06" db="EMBL/GenBank/DDBJ databases">
        <title>Whole genome shotgun sequence of Nitrobacter winogradskyi NBRC 14297.</title>
        <authorList>
            <person name="Hosoyama A."/>
            <person name="Uohara A."/>
            <person name="Ohji S."/>
            <person name="Ichikawa N."/>
        </authorList>
    </citation>
    <scope>NUCLEOTIDE SEQUENCE [LARGE SCALE GENOMIC DNA]</scope>
    <source>
        <strain evidence="2 3">NBRC 14297</strain>
    </source>
</reference>
<feature type="transmembrane region" description="Helical" evidence="1">
    <location>
        <begin position="47"/>
        <end position="66"/>
    </location>
</feature>
<organism evidence="2 3">
    <name type="scientific">Nitrobacter winogradskyi</name>
    <name type="common">Nitrobacter agilis</name>
    <dbReference type="NCBI Taxonomy" id="913"/>
    <lineage>
        <taxon>Bacteria</taxon>
        <taxon>Pseudomonadati</taxon>
        <taxon>Pseudomonadota</taxon>
        <taxon>Alphaproteobacteria</taxon>
        <taxon>Hyphomicrobiales</taxon>
        <taxon>Nitrobacteraceae</taxon>
        <taxon>Nitrobacter</taxon>
    </lineage>
</organism>
<keyword evidence="1" id="KW-1133">Transmembrane helix</keyword>
<feature type="transmembrane region" description="Helical" evidence="1">
    <location>
        <begin position="87"/>
        <end position="108"/>
    </location>
</feature>
<comment type="caution">
    <text evidence="2">The sequence shown here is derived from an EMBL/GenBank/DDBJ whole genome shotgun (WGS) entry which is preliminary data.</text>
</comment>
<evidence type="ECO:0000313" key="2">
    <source>
        <dbReference type="EMBL" id="GEC15889.1"/>
    </source>
</evidence>
<evidence type="ECO:0000313" key="3">
    <source>
        <dbReference type="Proteomes" id="UP000318825"/>
    </source>
</evidence>